<sequence>MLGDDATTARLPLKTTSILWRRLDQPGHEFARLAPCDGGWLLSGAAVLAEAGEPCRLDYRIRCDAQWRTLEVGIEGVVGTREVALRVTVDEAQRWFVDGVECAALAGCQDVDLGFSPSTNLLPIRRLALAVGEQASVRAAWLRFPQLVFEPLEQVYRRVEARRYGYESGGGSFRAELDVDDEGFVVRYPDFWERFAAGTGRGRRRRG</sequence>
<evidence type="ECO:0000313" key="2">
    <source>
        <dbReference type="Proteomes" id="UP000519004"/>
    </source>
</evidence>
<dbReference type="SUPFAM" id="SSF159275">
    <property type="entry name" value="PA1994-like"/>
    <property type="match status" value="1"/>
</dbReference>
<dbReference type="Pfam" id="PF06475">
    <property type="entry name" value="Glycolipid_bind"/>
    <property type="match status" value="1"/>
</dbReference>
<dbReference type="AlphaFoldDB" id="A0A7W8DD46"/>
<evidence type="ECO:0000313" key="1">
    <source>
        <dbReference type="EMBL" id="MBB5014897.1"/>
    </source>
</evidence>
<gene>
    <name evidence="1" type="ORF">HNQ58_000774</name>
</gene>
<dbReference type="EMBL" id="JACHHX010000004">
    <property type="protein sequence ID" value="MBB5014897.1"/>
    <property type="molecule type" value="Genomic_DNA"/>
</dbReference>
<reference evidence="1 2" key="1">
    <citation type="submission" date="2020-08" db="EMBL/GenBank/DDBJ databases">
        <title>Genomic Encyclopedia of Type Strains, Phase IV (KMG-IV): sequencing the most valuable type-strain genomes for metagenomic binning, comparative biology and taxonomic classification.</title>
        <authorList>
            <person name="Goeker M."/>
        </authorList>
    </citation>
    <scope>NUCLEOTIDE SEQUENCE [LARGE SCALE GENOMIC DNA]</scope>
    <source>
        <strain evidence="1 2">DSM 25897</strain>
    </source>
</reference>
<protein>
    <recommendedName>
        <fullName evidence="3">Glycolipid-binding domain-containing protein</fullName>
    </recommendedName>
</protein>
<accession>A0A7W8DD46</accession>
<keyword evidence="2" id="KW-1185">Reference proteome</keyword>
<proteinExistence type="predicted"/>
<organism evidence="1 2">
    <name type="scientific">Rehaibacterium terrae</name>
    <dbReference type="NCBI Taxonomy" id="1341696"/>
    <lineage>
        <taxon>Bacteria</taxon>
        <taxon>Pseudomonadati</taxon>
        <taxon>Pseudomonadota</taxon>
        <taxon>Gammaproteobacteria</taxon>
        <taxon>Lysobacterales</taxon>
        <taxon>Lysobacteraceae</taxon>
        <taxon>Rehaibacterium</taxon>
    </lineage>
</organism>
<name>A0A7W8DD46_9GAMM</name>
<dbReference type="InterPro" id="IPR009467">
    <property type="entry name" value="Glycolipid-bd_prot_put"/>
</dbReference>
<comment type="caution">
    <text evidence="1">The sequence shown here is derived from an EMBL/GenBank/DDBJ whole genome shotgun (WGS) entry which is preliminary data.</text>
</comment>
<evidence type="ECO:0008006" key="3">
    <source>
        <dbReference type="Google" id="ProtNLM"/>
    </source>
</evidence>
<dbReference type="Proteomes" id="UP000519004">
    <property type="component" value="Unassembled WGS sequence"/>
</dbReference>